<protein>
    <submittedName>
        <fullName evidence="2">Uncharacterized protein</fullName>
    </submittedName>
</protein>
<dbReference type="Proteomes" id="UP000000305">
    <property type="component" value="Unassembled WGS sequence"/>
</dbReference>
<feature type="compositionally biased region" description="Polar residues" evidence="1">
    <location>
        <begin position="170"/>
        <end position="185"/>
    </location>
</feature>
<sequence>MAFSDFRFGHNSFQVDDSDSDDMNQSQNDSIATTAHSATATNTPTTATVTTASTVTTSATTTRISAQIGTASPQTYTRGIRQDGVYHPNASMPGTPGVQIPRTMSQLFGNQAQQPPMAATAQGQQPDFSAIYQDPNFVATIANIFRGLLPQMAQNQPQQPPEHDHDGQPLQRTSTPINDRSQMLNSPTNLTQQMQNLQTVDTPRTPRAQLPPPTRLSSTPTYIPAAEQAFQIHKNSAEAARANADLFSGFAEFMSLMAQTHPNPPPAIPQMVHQFTQKAIMAEREATAKIEGLVNAQKITRHYETPIAKPAFPIVDHRRIIRVNHKELLMLTGYFDPTDKNSDFKHTWQKLLDYGSMNEFQEDHYMQALGSILKGEAYETFTEFKSMNKSLEEILDYFAGVYTKKRSLADDRRAVDEFTRKKGESIIVCMERAILAIDKLRYVYPASGWQALRQQMRHNILMQVVKEETKRAIQMEVDNVHEDTGMPYDFEKLIRFADRYERNHNSAPKEDLSTLFKVASGGLKRTEKRSSSQDQLAHLKKDQMIQKQISTLQAELKELKANEARLYKNEGRSDRARESRRDDRDSSRRQNRSASYDRNRNIDKPTTATTSTPTAARTSRPSSSSNTPTSVTYKPPDPYARREQSRSPSRRSQTPNDADYRRSSSYSRSRSRGRDQYRSNSGNRYDNRSSGSRTQSRSNSSGGTDHITSTGSKTVIITINGQDYVPLKKEN</sequence>
<dbReference type="InParanoid" id="E9I0G3"/>
<evidence type="ECO:0000256" key="1">
    <source>
        <dbReference type="SAM" id="MobiDB-lite"/>
    </source>
</evidence>
<feature type="compositionally biased region" description="Low complexity" evidence="1">
    <location>
        <begin position="688"/>
        <end position="704"/>
    </location>
</feature>
<accession>E9I0G3</accession>
<feature type="region of interest" description="Disordered" evidence="1">
    <location>
        <begin position="153"/>
        <end position="185"/>
    </location>
</feature>
<dbReference type="AlphaFoldDB" id="E9I0G3"/>
<feature type="compositionally biased region" description="Low complexity" evidence="1">
    <location>
        <begin position="605"/>
        <end position="630"/>
    </location>
</feature>
<feature type="region of interest" description="Disordered" evidence="1">
    <location>
        <begin position="1"/>
        <end position="29"/>
    </location>
</feature>
<gene>
    <name evidence="2" type="ORF">DAPPUDRAFT_270284</name>
</gene>
<evidence type="ECO:0000313" key="3">
    <source>
        <dbReference type="Proteomes" id="UP000000305"/>
    </source>
</evidence>
<keyword evidence="3" id="KW-1185">Reference proteome</keyword>
<dbReference type="HOGENOM" id="CLU_379114_0_0_1"/>
<feature type="region of interest" description="Disordered" evidence="1">
    <location>
        <begin position="199"/>
        <end position="219"/>
    </location>
</feature>
<evidence type="ECO:0000313" key="2">
    <source>
        <dbReference type="EMBL" id="EFX62514.1"/>
    </source>
</evidence>
<dbReference type="KEGG" id="dpx:DAPPUDRAFT_270284"/>
<proteinExistence type="predicted"/>
<dbReference type="EMBL" id="GL733536">
    <property type="protein sequence ID" value="EFX62514.1"/>
    <property type="molecule type" value="Genomic_DNA"/>
</dbReference>
<feature type="region of interest" description="Disordered" evidence="1">
    <location>
        <begin position="567"/>
        <end position="709"/>
    </location>
</feature>
<feature type="compositionally biased region" description="Basic and acidic residues" evidence="1">
    <location>
        <begin position="567"/>
        <end position="588"/>
    </location>
</feature>
<reference evidence="2 3" key="1">
    <citation type="journal article" date="2011" name="Science">
        <title>The ecoresponsive genome of Daphnia pulex.</title>
        <authorList>
            <person name="Colbourne J.K."/>
            <person name="Pfrender M.E."/>
            <person name="Gilbert D."/>
            <person name="Thomas W.K."/>
            <person name="Tucker A."/>
            <person name="Oakley T.H."/>
            <person name="Tokishita S."/>
            <person name="Aerts A."/>
            <person name="Arnold G.J."/>
            <person name="Basu M.K."/>
            <person name="Bauer D.J."/>
            <person name="Caceres C.E."/>
            <person name="Carmel L."/>
            <person name="Casola C."/>
            <person name="Choi J.H."/>
            <person name="Detter J.C."/>
            <person name="Dong Q."/>
            <person name="Dusheyko S."/>
            <person name="Eads B.D."/>
            <person name="Frohlich T."/>
            <person name="Geiler-Samerotte K.A."/>
            <person name="Gerlach D."/>
            <person name="Hatcher P."/>
            <person name="Jogdeo S."/>
            <person name="Krijgsveld J."/>
            <person name="Kriventseva E.V."/>
            <person name="Kultz D."/>
            <person name="Laforsch C."/>
            <person name="Lindquist E."/>
            <person name="Lopez J."/>
            <person name="Manak J.R."/>
            <person name="Muller J."/>
            <person name="Pangilinan J."/>
            <person name="Patwardhan R.P."/>
            <person name="Pitluck S."/>
            <person name="Pritham E.J."/>
            <person name="Rechtsteiner A."/>
            <person name="Rho M."/>
            <person name="Rogozin I.B."/>
            <person name="Sakarya O."/>
            <person name="Salamov A."/>
            <person name="Schaack S."/>
            <person name="Shapiro H."/>
            <person name="Shiga Y."/>
            <person name="Skalitzky C."/>
            <person name="Smith Z."/>
            <person name="Souvorov A."/>
            <person name="Sung W."/>
            <person name="Tang Z."/>
            <person name="Tsuchiya D."/>
            <person name="Tu H."/>
            <person name="Vos H."/>
            <person name="Wang M."/>
            <person name="Wolf Y.I."/>
            <person name="Yamagata H."/>
            <person name="Yamada T."/>
            <person name="Ye Y."/>
            <person name="Shaw J.R."/>
            <person name="Andrews J."/>
            <person name="Crease T.J."/>
            <person name="Tang H."/>
            <person name="Lucas S.M."/>
            <person name="Robertson H.M."/>
            <person name="Bork P."/>
            <person name="Koonin E.V."/>
            <person name="Zdobnov E.M."/>
            <person name="Grigoriev I.V."/>
            <person name="Lynch M."/>
            <person name="Boore J.L."/>
        </authorList>
    </citation>
    <scope>NUCLEOTIDE SEQUENCE [LARGE SCALE GENOMIC DNA]</scope>
</reference>
<organism evidence="2 3">
    <name type="scientific">Daphnia pulex</name>
    <name type="common">Water flea</name>
    <dbReference type="NCBI Taxonomy" id="6669"/>
    <lineage>
        <taxon>Eukaryota</taxon>
        <taxon>Metazoa</taxon>
        <taxon>Ecdysozoa</taxon>
        <taxon>Arthropoda</taxon>
        <taxon>Crustacea</taxon>
        <taxon>Branchiopoda</taxon>
        <taxon>Diplostraca</taxon>
        <taxon>Cladocera</taxon>
        <taxon>Anomopoda</taxon>
        <taxon>Daphniidae</taxon>
        <taxon>Daphnia</taxon>
    </lineage>
</organism>
<name>E9I0G3_DAPPU</name>